<feature type="chain" id="PRO_5021849245" description="Alpha/beta hydrolase" evidence="1">
    <location>
        <begin position="33"/>
        <end position="383"/>
    </location>
</feature>
<dbReference type="Proteomes" id="UP000321577">
    <property type="component" value="Unassembled WGS sequence"/>
</dbReference>
<evidence type="ECO:0000256" key="1">
    <source>
        <dbReference type="SAM" id="SignalP"/>
    </source>
</evidence>
<dbReference type="Gene3D" id="3.40.50.1820">
    <property type="entry name" value="alpha/beta hydrolase"/>
    <property type="match status" value="1"/>
</dbReference>
<gene>
    <name evidence="2" type="ORF">BGE01nite_15500</name>
</gene>
<accession>A0A512M6A6</accession>
<organism evidence="2 3">
    <name type="scientific">Brevifollis gellanilyticus</name>
    <dbReference type="NCBI Taxonomy" id="748831"/>
    <lineage>
        <taxon>Bacteria</taxon>
        <taxon>Pseudomonadati</taxon>
        <taxon>Verrucomicrobiota</taxon>
        <taxon>Verrucomicrobiia</taxon>
        <taxon>Verrucomicrobiales</taxon>
        <taxon>Verrucomicrobiaceae</taxon>
    </lineage>
</organism>
<proteinExistence type="predicted"/>
<evidence type="ECO:0000313" key="3">
    <source>
        <dbReference type="Proteomes" id="UP000321577"/>
    </source>
</evidence>
<dbReference type="EMBL" id="BKAG01000008">
    <property type="protein sequence ID" value="GEP42259.1"/>
    <property type="molecule type" value="Genomic_DNA"/>
</dbReference>
<comment type="caution">
    <text evidence="2">The sequence shown here is derived from an EMBL/GenBank/DDBJ whole genome shotgun (WGS) entry which is preliminary data.</text>
</comment>
<dbReference type="InterPro" id="IPR029058">
    <property type="entry name" value="AB_hydrolase_fold"/>
</dbReference>
<evidence type="ECO:0008006" key="4">
    <source>
        <dbReference type="Google" id="ProtNLM"/>
    </source>
</evidence>
<keyword evidence="3" id="KW-1185">Reference proteome</keyword>
<feature type="signal peptide" evidence="1">
    <location>
        <begin position="1"/>
        <end position="32"/>
    </location>
</feature>
<keyword evidence="1" id="KW-0732">Signal</keyword>
<reference evidence="2 3" key="1">
    <citation type="submission" date="2019-07" db="EMBL/GenBank/DDBJ databases">
        <title>Whole genome shotgun sequence of Brevifollis gellanilyticus NBRC 108608.</title>
        <authorList>
            <person name="Hosoyama A."/>
            <person name="Uohara A."/>
            <person name="Ohji S."/>
            <person name="Ichikawa N."/>
        </authorList>
    </citation>
    <scope>NUCLEOTIDE SEQUENCE [LARGE SCALE GENOMIC DNA]</scope>
    <source>
        <strain evidence="2 3">NBRC 108608</strain>
    </source>
</reference>
<sequence length="383" mass="42303">MNEMNATMITNLLFRHIRILLPISLSIGSATAADIEISETLQLPECHSIGWVRANAGVKGQHQGTDIILDEAKWGTPKAGQAVEQHWDWKLTDAQWAEAVKLKGEGKKEEVKFDLWMPDGIDTARGIVVMSGHGSGEGLYKHVELRKIARELKLALFKFVGNPMQRGFWPRSLLDERLKAFAQSSQHPELVNAPLFLYGHSNGTGFSAIYPAVEGSRVWAWISMRPGTTFQVYQPAAARIPGMVIFGEADDFFARPSKEENMGVIEAMRKKHNALWHYAVEPKTGHGPGDKTWPLVFSFLRHSFAARVPADADASKGSVKLTEVNAESGYLGKNWDAKAGGYQTLPISPSAAFAGDKATASWLLNSAYAADWQTFQRDGQLKK</sequence>
<dbReference type="AlphaFoldDB" id="A0A512M6A6"/>
<name>A0A512M6A6_9BACT</name>
<dbReference type="SUPFAM" id="SSF53474">
    <property type="entry name" value="alpha/beta-Hydrolases"/>
    <property type="match status" value="1"/>
</dbReference>
<evidence type="ECO:0000313" key="2">
    <source>
        <dbReference type="EMBL" id="GEP42259.1"/>
    </source>
</evidence>
<protein>
    <recommendedName>
        <fullName evidence="4">Alpha/beta hydrolase</fullName>
    </recommendedName>
</protein>